<reference evidence="2 3" key="1">
    <citation type="submission" date="2019-10" db="EMBL/GenBank/DDBJ databases">
        <title>Rubrobacter sp nov SCSIO 52915 isolated from a deep-sea sediment in the South China Sea.</title>
        <authorList>
            <person name="Chen R.W."/>
        </authorList>
    </citation>
    <scope>NUCLEOTIDE SEQUENCE [LARGE SCALE GENOMIC DNA]</scope>
    <source>
        <strain evidence="2 3">SCSIO 52915</strain>
    </source>
</reference>
<dbReference type="InterPro" id="IPR009288">
    <property type="entry name" value="AIG2-like_dom"/>
</dbReference>
<evidence type="ECO:0000259" key="1">
    <source>
        <dbReference type="Pfam" id="PF06094"/>
    </source>
</evidence>
<dbReference type="EMBL" id="CP045121">
    <property type="protein sequence ID" value="QIN80743.1"/>
    <property type="molecule type" value="Genomic_DNA"/>
</dbReference>
<dbReference type="KEGG" id="rmar:GBA65_09290"/>
<keyword evidence="2" id="KW-0808">Transferase</keyword>
<name>A0A6G8Q2Q9_9ACTN</name>
<dbReference type="GO" id="GO:0016740">
    <property type="term" value="F:transferase activity"/>
    <property type="evidence" value="ECO:0007669"/>
    <property type="project" value="UniProtKB-KW"/>
</dbReference>
<feature type="domain" description="Gamma-glutamylcyclotransferase AIG2-like" evidence="1">
    <location>
        <begin position="89"/>
        <end position="160"/>
    </location>
</feature>
<dbReference type="Proteomes" id="UP000502706">
    <property type="component" value="Chromosome"/>
</dbReference>
<dbReference type="AlphaFoldDB" id="A0A6G8Q2Q9"/>
<dbReference type="Gene3D" id="3.10.490.10">
    <property type="entry name" value="Gamma-glutamyl cyclotransferase-like"/>
    <property type="match status" value="1"/>
</dbReference>
<gene>
    <name evidence="2" type="ORF">GBA65_09290</name>
</gene>
<dbReference type="Pfam" id="PF06094">
    <property type="entry name" value="GGACT"/>
    <property type="match status" value="2"/>
</dbReference>
<sequence length="162" mass="17524">MSAPPEQPPLRLFVYGTLKRGERNHDRFCAGFASVEEATVRGRIYDLPYGFPALVVPAEDVHAVGTADYVADANLPHGARVRERAELPGWDSVHGELMTFGDPTERLPAVDGLERFRPGEEGFYTRVLVPVTPASSGEPVLAWAYSAAEGSGVYLPGGTWPA</sequence>
<protein>
    <submittedName>
        <fullName evidence="2">Gamma-glutamylcyclotransferase</fullName>
    </submittedName>
</protein>
<organism evidence="2 3">
    <name type="scientific">Rubrobacter marinus</name>
    <dbReference type="NCBI Taxonomy" id="2653852"/>
    <lineage>
        <taxon>Bacteria</taxon>
        <taxon>Bacillati</taxon>
        <taxon>Actinomycetota</taxon>
        <taxon>Rubrobacteria</taxon>
        <taxon>Rubrobacterales</taxon>
        <taxon>Rubrobacteraceae</taxon>
        <taxon>Rubrobacter</taxon>
    </lineage>
</organism>
<dbReference type="CDD" id="cd06661">
    <property type="entry name" value="GGCT_like"/>
    <property type="match status" value="1"/>
</dbReference>
<proteinExistence type="predicted"/>
<dbReference type="InterPro" id="IPR036568">
    <property type="entry name" value="GGCT-like_sf"/>
</dbReference>
<dbReference type="InterPro" id="IPR013024">
    <property type="entry name" value="GGCT-like"/>
</dbReference>
<dbReference type="SUPFAM" id="SSF110857">
    <property type="entry name" value="Gamma-glutamyl cyclotransferase-like"/>
    <property type="match status" value="1"/>
</dbReference>
<accession>A0A6G8Q2Q9</accession>
<evidence type="ECO:0000313" key="2">
    <source>
        <dbReference type="EMBL" id="QIN80743.1"/>
    </source>
</evidence>
<evidence type="ECO:0000313" key="3">
    <source>
        <dbReference type="Proteomes" id="UP000502706"/>
    </source>
</evidence>
<feature type="domain" description="Gamma-glutamylcyclotransferase AIG2-like" evidence="1">
    <location>
        <begin position="12"/>
        <end position="70"/>
    </location>
</feature>
<keyword evidence="3" id="KW-1185">Reference proteome</keyword>